<protein>
    <submittedName>
        <fullName evidence="2">Uncharacterized protein</fullName>
    </submittedName>
</protein>
<evidence type="ECO:0000256" key="1">
    <source>
        <dbReference type="SAM" id="MobiDB-lite"/>
    </source>
</evidence>
<feature type="compositionally biased region" description="Basic and acidic residues" evidence="1">
    <location>
        <begin position="46"/>
        <end position="56"/>
    </location>
</feature>
<evidence type="ECO:0000313" key="2">
    <source>
        <dbReference type="EMBL" id="CAA9410182.1"/>
    </source>
</evidence>
<dbReference type="AlphaFoldDB" id="A0A6J4PDZ1"/>
<feature type="non-terminal residue" evidence="2">
    <location>
        <position position="66"/>
    </location>
</feature>
<sequence>GGDEGQDPQGLGRHSQRRPLLYDRLAPHLRRRQARDPARSRRARSRREDRDPEERPLGQAALQAQV</sequence>
<reference evidence="2" key="1">
    <citation type="submission" date="2020-02" db="EMBL/GenBank/DDBJ databases">
        <authorList>
            <person name="Meier V. D."/>
        </authorList>
    </citation>
    <scope>NUCLEOTIDE SEQUENCE</scope>
    <source>
        <strain evidence="2">AVDCRST_MAG78</strain>
    </source>
</reference>
<organism evidence="2">
    <name type="scientific">uncultured Rubrobacteraceae bacterium</name>
    <dbReference type="NCBI Taxonomy" id="349277"/>
    <lineage>
        <taxon>Bacteria</taxon>
        <taxon>Bacillati</taxon>
        <taxon>Actinomycetota</taxon>
        <taxon>Rubrobacteria</taxon>
        <taxon>Rubrobacterales</taxon>
        <taxon>Rubrobacteraceae</taxon>
        <taxon>environmental samples</taxon>
    </lineage>
</organism>
<proteinExistence type="predicted"/>
<feature type="region of interest" description="Disordered" evidence="1">
    <location>
        <begin position="1"/>
        <end position="66"/>
    </location>
</feature>
<name>A0A6J4PDZ1_9ACTN</name>
<feature type="non-terminal residue" evidence="2">
    <location>
        <position position="1"/>
    </location>
</feature>
<dbReference type="EMBL" id="CADCVB010000023">
    <property type="protein sequence ID" value="CAA9410182.1"/>
    <property type="molecule type" value="Genomic_DNA"/>
</dbReference>
<accession>A0A6J4PDZ1</accession>
<gene>
    <name evidence="2" type="ORF">AVDCRST_MAG78-354</name>
</gene>